<dbReference type="Proteomes" id="UP000646827">
    <property type="component" value="Unassembled WGS sequence"/>
</dbReference>
<protein>
    <recommendedName>
        <fullName evidence="2">Reverse transcriptase domain-containing protein</fullName>
    </recommendedName>
</protein>
<dbReference type="PROSITE" id="PS50878">
    <property type="entry name" value="RT_POL"/>
    <property type="match status" value="1"/>
</dbReference>
<reference evidence="3 4" key="1">
    <citation type="submission" date="2020-12" db="EMBL/GenBank/DDBJ databases">
        <title>Metabolic potential, ecology and presence of endohyphal bacteria is reflected in genomic diversity of Mucoromycotina.</title>
        <authorList>
            <person name="Muszewska A."/>
            <person name="Okrasinska A."/>
            <person name="Steczkiewicz K."/>
            <person name="Drgas O."/>
            <person name="Orlowska M."/>
            <person name="Perlinska-Lenart U."/>
            <person name="Aleksandrzak-Piekarczyk T."/>
            <person name="Szatraj K."/>
            <person name="Zielenkiewicz U."/>
            <person name="Pilsyk S."/>
            <person name="Malc E."/>
            <person name="Mieczkowski P."/>
            <person name="Kruszewska J.S."/>
            <person name="Biernat P."/>
            <person name="Pawlowska J."/>
        </authorList>
    </citation>
    <scope>NUCLEOTIDE SEQUENCE [LARGE SCALE GENOMIC DNA]</scope>
    <source>
        <strain evidence="3 4">CBS 142.35</strain>
    </source>
</reference>
<evidence type="ECO:0000259" key="2">
    <source>
        <dbReference type="PROSITE" id="PS50878"/>
    </source>
</evidence>
<name>A0A8H7SE97_9FUNG</name>
<evidence type="ECO:0000313" key="4">
    <source>
        <dbReference type="Proteomes" id="UP000646827"/>
    </source>
</evidence>
<dbReference type="PANTHER" id="PTHR47027">
    <property type="entry name" value="REVERSE TRANSCRIPTASE DOMAIN-CONTAINING PROTEIN"/>
    <property type="match status" value="1"/>
</dbReference>
<evidence type="ECO:0000313" key="3">
    <source>
        <dbReference type="EMBL" id="KAG2226995.1"/>
    </source>
</evidence>
<gene>
    <name evidence="3" type="ORF">INT45_006402</name>
</gene>
<comment type="caution">
    <text evidence="3">The sequence shown here is derived from an EMBL/GenBank/DDBJ whole genome shotgun (WGS) entry which is preliminary data.</text>
</comment>
<dbReference type="InterPro" id="IPR000477">
    <property type="entry name" value="RT_dom"/>
</dbReference>
<evidence type="ECO:0000256" key="1">
    <source>
        <dbReference type="SAM" id="MobiDB-lite"/>
    </source>
</evidence>
<dbReference type="Pfam" id="PF00078">
    <property type="entry name" value="RVT_1"/>
    <property type="match status" value="1"/>
</dbReference>
<proteinExistence type="predicted"/>
<feature type="domain" description="Reverse transcriptase" evidence="2">
    <location>
        <begin position="1"/>
        <end position="267"/>
    </location>
</feature>
<dbReference type="AlphaFoldDB" id="A0A8H7SE97"/>
<organism evidence="3 4">
    <name type="scientific">Circinella minor</name>
    <dbReference type="NCBI Taxonomy" id="1195481"/>
    <lineage>
        <taxon>Eukaryota</taxon>
        <taxon>Fungi</taxon>
        <taxon>Fungi incertae sedis</taxon>
        <taxon>Mucoromycota</taxon>
        <taxon>Mucoromycotina</taxon>
        <taxon>Mucoromycetes</taxon>
        <taxon>Mucorales</taxon>
        <taxon>Lichtheimiaceae</taxon>
        <taxon>Circinella</taxon>
    </lineage>
</organism>
<accession>A0A8H7SE97</accession>
<dbReference type="EMBL" id="JAEPRB010000011">
    <property type="protein sequence ID" value="KAG2226995.1"/>
    <property type="molecule type" value="Genomic_DNA"/>
</dbReference>
<keyword evidence="4" id="KW-1185">Reference proteome</keyword>
<feature type="region of interest" description="Disordered" evidence="1">
    <location>
        <begin position="150"/>
        <end position="172"/>
    </location>
</feature>
<dbReference type="PANTHER" id="PTHR47027:SF20">
    <property type="entry name" value="REVERSE TRANSCRIPTASE-LIKE PROTEIN WITH RNA-DIRECTED DNA POLYMERASE DOMAIN"/>
    <property type="match status" value="1"/>
</dbReference>
<dbReference type="OrthoDB" id="2277222at2759"/>
<sequence length="603" mass="69382">MQAMPSLDIAQGGFRRHRGALDQAFSLHMLIQEYTRQYNEPIVYCFMDISGAYDGVNRDIIWSTLQNYLPSALFHIVRHMFDDVRIAVILQNFQSRYIYPKRGVLQGSILSPLLYAVFINSLPRRLRIRLMSKGTHPLLIRTTPTNNLNEESAQSQLYQGGKHGRPKKHRPDREQTLVSSLLYADDVVLLGSPSDMVHLLSIAEQHSKELGYRWHPGKCAIIKPPQDITINLQHQRPSNFTLYNTPLTEVSTFQYLGIPFNYKGIDIDMLISQRISKAISNMALLRQLGIHQYGVGLWPALRAYRTFVRPVLEYGLAIVPLSPTNQKQLNKAQEGCIKMVLNRNIGKQFPTIIPMVLADLPSMQSRSRTLQLKFLVRLQSLPVTTMARAVELSFLWNKQQHDYWKKLSINNPYLKLYKQLKNQPEAPQCPIKDTVKKKRDKEYTDRGKNRKTVQCLGTDRRIDPILYLPVTSRDRHRLIKWRMHWLPSYPLQDCRCGATAATREHYTTCSLLQHLLKNLLEAFGPITNLVSPQQPLDHILNRLPRSEVGLTLGKWQSTWPALLHVLREIDRLSHHADTYNYVEEPAPEEALQATTSISSPPNI</sequence>